<feature type="domain" description="SAM" evidence="8">
    <location>
        <begin position="944"/>
        <end position="1003"/>
    </location>
</feature>
<dbReference type="SUPFAM" id="SSF50729">
    <property type="entry name" value="PH domain-like"/>
    <property type="match status" value="1"/>
</dbReference>
<dbReference type="PRINTS" id="PR01415">
    <property type="entry name" value="ANKYRIN"/>
</dbReference>
<evidence type="ECO:0000256" key="4">
    <source>
        <dbReference type="ARBA" id="ARBA00023043"/>
    </source>
</evidence>
<dbReference type="CDD" id="cd01274">
    <property type="entry name" value="PTB_Anks"/>
    <property type="match status" value="1"/>
</dbReference>
<evidence type="ECO:0000256" key="3">
    <source>
        <dbReference type="ARBA" id="ARBA00022737"/>
    </source>
</evidence>
<dbReference type="PANTHER" id="PTHR24174:SF3">
    <property type="entry name" value="ANKYRIN REPEAT AND STERILE ALPHA MOTIF DOMAIN-CONTAINING PROTEIN 1B"/>
    <property type="match status" value="1"/>
</dbReference>
<feature type="region of interest" description="Disordered" evidence="6">
    <location>
        <begin position="467"/>
        <end position="610"/>
    </location>
</feature>
<feature type="region of interest" description="Disordered" evidence="6">
    <location>
        <begin position="711"/>
        <end position="759"/>
    </location>
</feature>
<dbReference type="SUPFAM" id="SSF47769">
    <property type="entry name" value="SAM/Pointed domain"/>
    <property type="match status" value="2"/>
</dbReference>
<dbReference type="Pfam" id="PF00640">
    <property type="entry name" value="PID"/>
    <property type="match status" value="1"/>
</dbReference>
<dbReference type="PROSITE" id="PS50088">
    <property type="entry name" value="ANK_REPEAT"/>
    <property type="match status" value="6"/>
</dbReference>
<keyword evidence="10" id="KW-1185">Reference proteome</keyword>
<dbReference type="InterPro" id="IPR001660">
    <property type="entry name" value="SAM"/>
</dbReference>
<dbReference type="CDD" id="cd09499">
    <property type="entry name" value="SAM_AIDA1AB-like_repeat1"/>
    <property type="match status" value="1"/>
</dbReference>
<feature type="repeat" description="ANK" evidence="5">
    <location>
        <begin position="224"/>
        <end position="256"/>
    </location>
</feature>
<evidence type="ECO:0000256" key="5">
    <source>
        <dbReference type="PROSITE-ProRule" id="PRU00023"/>
    </source>
</evidence>
<gene>
    <name evidence="9" type="primary">ANKS1B</name>
    <name evidence="9" type="synonym">anks1b</name>
</gene>
<dbReference type="GO" id="GO:0005829">
    <property type="term" value="C:cytosol"/>
    <property type="evidence" value="ECO:0007669"/>
    <property type="project" value="TreeGrafter"/>
</dbReference>
<feature type="repeat" description="ANK" evidence="5">
    <location>
        <begin position="57"/>
        <end position="89"/>
    </location>
</feature>
<keyword evidence="4 5" id="KW-0040">ANK repeat</keyword>
<dbReference type="InterPro" id="IPR013761">
    <property type="entry name" value="SAM/pointed_sf"/>
</dbReference>
<comment type="subcellular location">
    <subcellularLocation>
        <location evidence="1">Cytoplasm</location>
    </subcellularLocation>
</comment>
<sequence length="1375" mass="150992">MGKEQELLEAARTGNVALVEKLLSGKKGILGSGSGSIPLPNLLSMWKGLNVNCTDSSGYTPLHHASLNGHREVVLKLLQFEASTNVADSKGCFPLHLAAWRGDVDIVRILIHHGPSHCRVNQQNHERETALHCAAQYGHSEVVSVLLQELTDPTMRNSQQETPLDLAALYGRLQVVRMLVSAHPNLMTSHTRRHTPLHLAARNGHHSTVQTLLEAGMDVNCVTENGSALHEAALFGKMDVVRLLLHSGIETNLRDSQGRTALEILREHPAPKSQQITALIQEFLMDEMERRSIVEEPVRKCPIPAPRTSVSSPSASPSLRHKNDAVTSELSKLLHEIKKCRDRDYSFEELCHTISSHSMDSFGSGRLSDEERPDRPNGTLTRVTKRPTPPLPPALEEDESCGPTGFWEALTPCNGCRNLGFSGLSQDSKHSTEIVTSPSLDVFLPEDEDNPYESVTTAVTRKPCSLDINHRLNSSPRNGHLSHVPVSEGEHSNHGNCTTGPTPDCSPPSPDTALKNIERVIRPQPKQRTSLSSSLDVQRPVNHSCEPSEVSSSLGYASFSTSPPASPPLSPNQEDSAGSNDDCQLTDDGSYQRDPPPPAPVCSSSTSNTLLDDRRKSHIPEEFAGLLHGSSPACETPETPYHLYNPKPRKYASTDVQSGLLQTPEFSIVIGGGPTQVFSRTGGESPPQSTAIDPHKPQVVYRTIFHTRVNQDQARPRNCEQVDSTRGWSTLDRPPSSYAGQNGEVPGLTGGVPKGGSSVAGYEERACTLGRMRSMPRSVLDLQLSKSLSKSDSNLVAVSPIQEEHSWGSGSRGQGPGSPNPGEGASPGGRLERTPSFTAEWEEIDKIMSSIGAGIGSGLDIKEDTSGPRCPLQSVGQWLDSIGLVQYENHLLANGFDNVQFMGSNVVEDQDLLEIGILNSAHRQRLLQAIRLLPRVRPVGYDGNNPTSVAEWLESLELGDYTKSFLINGYTSMELVKKIWEIELINVLKISLIGHRKRILASLGDRLLHEDTPQKPPRAISLREPGGNHTPPQLSPSVGQAAYTAGVPGGSLDVQHLIMQADARRRQRSNDNYFDDVPRSKLERQMAQVSMAGEWCEPITLRPPNEATSSTPVQYWQHHPEKLIFQSCDYEAYYLGSMLVKELRGTESTQDACAKMRKSTEQMKKVPTIVLSVSYKGVKFIDATNKNIIAEHEIRNISCAAQDPEDLSTFAYITKDLKSSHHYCHVFTAFDVNLAYEIILTLGQAFEVAYQLALQARKSGHGSSTLPESFDSKPSKPVPKPRVNIRKSVIMPPSSRWSLGHIYTPHRPPLHPPLPPPRLFHLPHKAQSQMEQPSMDQKGHANVPWIVEPGQEAKRGVNTKAMPDAHVYYCGMQRM</sequence>
<dbReference type="GO" id="GO:0048013">
    <property type="term" value="P:ephrin receptor signaling pathway"/>
    <property type="evidence" value="ECO:0007669"/>
    <property type="project" value="TreeGrafter"/>
</dbReference>
<feature type="compositionally biased region" description="Low complexity" evidence="6">
    <location>
        <begin position="306"/>
        <end position="318"/>
    </location>
</feature>
<dbReference type="SMART" id="SM00454">
    <property type="entry name" value="SAM"/>
    <property type="match status" value="2"/>
</dbReference>
<feature type="domain" description="SAM" evidence="8">
    <location>
        <begin position="873"/>
        <end position="936"/>
    </location>
</feature>
<dbReference type="Gene3D" id="2.30.29.30">
    <property type="entry name" value="Pleckstrin-homology domain (PH domain)/Phosphotyrosine-binding domain (PTB)"/>
    <property type="match status" value="1"/>
</dbReference>
<dbReference type="InterPro" id="IPR033635">
    <property type="entry name" value="ANKS1/Caskin"/>
</dbReference>
<evidence type="ECO:0000259" key="7">
    <source>
        <dbReference type="PROSITE" id="PS01179"/>
    </source>
</evidence>
<feature type="compositionally biased region" description="Polar residues" evidence="6">
    <location>
        <begin position="572"/>
        <end position="589"/>
    </location>
</feature>
<evidence type="ECO:0000256" key="6">
    <source>
        <dbReference type="SAM" id="MobiDB-lite"/>
    </source>
</evidence>
<feature type="repeat" description="ANK" evidence="5">
    <location>
        <begin position="192"/>
        <end position="224"/>
    </location>
</feature>
<evidence type="ECO:0000256" key="2">
    <source>
        <dbReference type="ARBA" id="ARBA00022490"/>
    </source>
</evidence>
<organism evidence="9 10">
    <name type="scientific">Sparus aurata</name>
    <name type="common">Gilthead sea bream</name>
    <dbReference type="NCBI Taxonomy" id="8175"/>
    <lineage>
        <taxon>Eukaryota</taxon>
        <taxon>Metazoa</taxon>
        <taxon>Chordata</taxon>
        <taxon>Craniata</taxon>
        <taxon>Vertebrata</taxon>
        <taxon>Euteleostomi</taxon>
        <taxon>Actinopterygii</taxon>
        <taxon>Neopterygii</taxon>
        <taxon>Teleostei</taxon>
        <taxon>Neoteleostei</taxon>
        <taxon>Acanthomorphata</taxon>
        <taxon>Eupercaria</taxon>
        <taxon>Spariformes</taxon>
        <taxon>Sparidae</taxon>
        <taxon>Sparus</taxon>
    </lineage>
</organism>
<feature type="repeat" description="ANK" evidence="5">
    <location>
        <begin position="159"/>
        <end position="191"/>
    </location>
</feature>
<dbReference type="GO" id="GO:0046875">
    <property type="term" value="F:ephrin receptor binding"/>
    <property type="evidence" value="ECO:0007669"/>
    <property type="project" value="TreeGrafter"/>
</dbReference>
<dbReference type="FunCoup" id="A0A671VQQ1">
    <property type="interactions" value="885"/>
</dbReference>
<evidence type="ECO:0000256" key="1">
    <source>
        <dbReference type="ARBA" id="ARBA00004496"/>
    </source>
</evidence>
<feature type="region of interest" description="Disordered" evidence="6">
    <location>
        <begin position="358"/>
        <end position="400"/>
    </location>
</feature>
<dbReference type="SUPFAM" id="SSF48403">
    <property type="entry name" value="Ankyrin repeat"/>
    <property type="match status" value="1"/>
</dbReference>
<dbReference type="Gene3D" id="1.10.150.50">
    <property type="entry name" value="Transcription Factor, Ets-1"/>
    <property type="match status" value="2"/>
</dbReference>
<dbReference type="Pfam" id="PF00536">
    <property type="entry name" value="SAM_1"/>
    <property type="match status" value="2"/>
</dbReference>
<dbReference type="InterPro" id="IPR041880">
    <property type="entry name" value="SAM_ANKS1_repeat1"/>
</dbReference>
<keyword evidence="3" id="KW-0677">Repeat</keyword>
<dbReference type="Gene3D" id="1.25.40.20">
    <property type="entry name" value="Ankyrin repeat-containing domain"/>
    <property type="match status" value="2"/>
</dbReference>
<protein>
    <submittedName>
        <fullName evidence="9">Ankyrin repeat and sterile alpha motif domain containing 1B</fullName>
    </submittedName>
</protein>
<proteinExistence type="predicted"/>
<accession>A0A671VQQ1</accession>
<dbReference type="PROSITE" id="PS50105">
    <property type="entry name" value="SAM_DOMAIN"/>
    <property type="match status" value="2"/>
</dbReference>
<dbReference type="InterPro" id="IPR036770">
    <property type="entry name" value="Ankyrin_rpt-contain_sf"/>
</dbReference>
<evidence type="ECO:0000313" key="10">
    <source>
        <dbReference type="Proteomes" id="UP000472265"/>
    </source>
</evidence>
<dbReference type="SMART" id="SM00462">
    <property type="entry name" value="PTB"/>
    <property type="match status" value="1"/>
</dbReference>
<dbReference type="PROSITE" id="PS50297">
    <property type="entry name" value="ANK_REP_REGION"/>
    <property type="match status" value="5"/>
</dbReference>
<dbReference type="Pfam" id="PF12796">
    <property type="entry name" value="Ank_2"/>
    <property type="match status" value="3"/>
</dbReference>
<name>A0A671VQQ1_SPAAU</name>
<dbReference type="Proteomes" id="UP000472265">
    <property type="component" value="Chromosome 14"/>
</dbReference>
<dbReference type="RefSeq" id="XP_030295192.1">
    <property type="nucleotide sequence ID" value="XM_030439332.1"/>
</dbReference>
<feature type="region of interest" description="Disordered" evidence="6">
    <location>
        <begin position="304"/>
        <end position="323"/>
    </location>
</feature>
<dbReference type="Ensembl" id="ENSSAUT00010030095.1">
    <property type="protein sequence ID" value="ENSSAUP00010028544.1"/>
    <property type="gene ID" value="ENSSAUG00010012290.1"/>
</dbReference>
<feature type="compositionally biased region" description="Polar residues" evidence="6">
    <location>
        <begin position="526"/>
        <end position="536"/>
    </location>
</feature>
<feature type="repeat" description="ANK" evidence="5">
    <location>
        <begin position="126"/>
        <end position="158"/>
    </location>
</feature>
<dbReference type="SMART" id="SM00248">
    <property type="entry name" value="ANK"/>
    <property type="match status" value="6"/>
</dbReference>
<dbReference type="GeneID" id="115595172"/>
<keyword evidence="2" id="KW-0963">Cytoplasm</keyword>
<dbReference type="InterPro" id="IPR006020">
    <property type="entry name" value="PTB/PI_dom"/>
</dbReference>
<dbReference type="FunFam" id="2.30.29.30:FF:000045">
    <property type="entry name" value="Ankyrin repeat and sterile alpha motif domain-containing protein 1B"/>
    <property type="match status" value="1"/>
</dbReference>
<evidence type="ECO:0000259" key="8">
    <source>
        <dbReference type="PROSITE" id="PS50105"/>
    </source>
</evidence>
<dbReference type="InterPro" id="IPR002110">
    <property type="entry name" value="Ankyrin_rpt"/>
</dbReference>
<dbReference type="GeneTree" id="ENSGT00940000154572"/>
<feature type="region of interest" description="Disordered" evidence="6">
    <location>
        <begin position="802"/>
        <end position="833"/>
    </location>
</feature>
<reference evidence="9" key="3">
    <citation type="submission" date="2025-09" db="UniProtKB">
        <authorList>
            <consortium name="Ensembl"/>
        </authorList>
    </citation>
    <scope>IDENTIFICATION</scope>
</reference>
<dbReference type="PROSITE" id="PS01179">
    <property type="entry name" value="PID"/>
    <property type="match status" value="1"/>
</dbReference>
<dbReference type="InterPro" id="IPR041882">
    <property type="entry name" value="SAM_ANKS1_repeat2"/>
</dbReference>
<dbReference type="CTD" id="56899"/>
<feature type="region of interest" description="Disordered" evidence="6">
    <location>
        <begin position="1010"/>
        <end position="1034"/>
    </location>
</feature>
<dbReference type="CDD" id="cd09500">
    <property type="entry name" value="SAM_AIDA1AB-like_repeat2"/>
    <property type="match status" value="1"/>
</dbReference>
<dbReference type="OrthoDB" id="10039052at2759"/>
<evidence type="ECO:0000313" key="9">
    <source>
        <dbReference type="Ensembl" id="ENSSAUP00010028544.1"/>
    </source>
</evidence>
<feature type="repeat" description="ANK" evidence="5">
    <location>
        <begin position="90"/>
        <end position="122"/>
    </location>
</feature>
<reference evidence="9" key="2">
    <citation type="submission" date="2025-08" db="UniProtKB">
        <authorList>
            <consortium name="Ensembl"/>
        </authorList>
    </citation>
    <scope>IDENTIFICATION</scope>
</reference>
<feature type="region of interest" description="Disordered" evidence="6">
    <location>
        <begin position="1261"/>
        <end position="1281"/>
    </location>
</feature>
<reference evidence="9" key="1">
    <citation type="submission" date="2021-04" db="EMBL/GenBank/DDBJ databases">
        <authorList>
            <consortium name="Wellcome Sanger Institute Data Sharing"/>
        </authorList>
    </citation>
    <scope>NUCLEOTIDE SEQUENCE [LARGE SCALE GENOMIC DNA]</scope>
</reference>
<feature type="domain" description="PID" evidence="7">
    <location>
        <begin position="1127"/>
        <end position="1256"/>
    </location>
</feature>
<dbReference type="OMA" id="DVENTCG"/>
<dbReference type="FunFam" id="1.25.40.20:FF:000099">
    <property type="entry name" value="ankyrin repeat and sterile alpha motif domain-containing protein 1B isoform X5"/>
    <property type="match status" value="1"/>
</dbReference>
<dbReference type="PANTHER" id="PTHR24174">
    <property type="entry name" value="ANKYRIN REPEAT AND STERILE ALPHA MOTIF DOMAIN-CONTAINING PROTEIN 1"/>
    <property type="match status" value="1"/>
</dbReference>
<dbReference type="InterPro" id="IPR011993">
    <property type="entry name" value="PH-like_dom_sf"/>
</dbReference>
<dbReference type="InParanoid" id="A0A671VQQ1"/>